<dbReference type="EMBL" id="PFAP01000018">
    <property type="protein sequence ID" value="PIR94109.1"/>
    <property type="molecule type" value="Genomic_DNA"/>
</dbReference>
<organism evidence="2 3">
    <name type="scientific">Candidatus Falkowbacteria bacterium CG10_big_fil_rev_8_21_14_0_10_39_11</name>
    <dbReference type="NCBI Taxonomy" id="1974565"/>
    <lineage>
        <taxon>Bacteria</taxon>
        <taxon>Candidatus Falkowiibacteriota</taxon>
    </lineage>
</organism>
<gene>
    <name evidence="2" type="ORF">COT97_02980</name>
</gene>
<name>A0A2H0V6Q6_9BACT</name>
<comment type="caution">
    <text evidence="2">The sequence shown here is derived from an EMBL/GenBank/DDBJ whole genome shotgun (WGS) entry which is preliminary data.</text>
</comment>
<protein>
    <submittedName>
        <fullName evidence="2">Uncharacterized protein</fullName>
    </submittedName>
</protein>
<sequence>MRPLRYFFGILGFMLFCALLYLALKAEVLARGDDNSKWNKCSNIDNKKYDQCLIEYQDYYLSQTIVAQKSRRYFLQYYYSGDFMWPERKREVFQVSKAIGHFVDIQYYAIESYNLLIGNDNYYLAWRLALYENFSFEMKSDAFYGWLNQAVYNLYFGLKATYIIWWAGQRQEAT</sequence>
<keyword evidence="1" id="KW-0472">Membrane</keyword>
<accession>A0A2H0V6Q6</accession>
<evidence type="ECO:0000313" key="2">
    <source>
        <dbReference type="EMBL" id="PIR94109.1"/>
    </source>
</evidence>
<feature type="transmembrane region" description="Helical" evidence="1">
    <location>
        <begin position="6"/>
        <end position="24"/>
    </location>
</feature>
<reference evidence="3" key="1">
    <citation type="submission" date="2017-09" db="EMBL/GenBank/DDBJ databases">
        <title>Depth-based differentiation of microbial function through sediment-hosted aquifers and enrichment of novel symbionts in the deep terrestrial subsurface.</title>
        <authorList>
            <person name="Probst A.J."/>
            <person name="Ladd B."/>
            <person name="Jarett J.K."/>
            <person name="Geller-Mcgrath D.E."/>
            <person name="Sieber C.M.K."/>
            <person name="Emerson J.B."/>
            <person name="Anantharaman K."/>
            <person name="Thomas B.C."/>
            <person name="Malmstrom R."/>
            <person name="Stieglmeier M."/>
            <person name="Klingl A."/>
            <person name="Woyke T."/>
            <person name="Ryan C.M."/>
            <person name="Banfield J.F."/>
        </authorList>
    </citation>
    <scope>NUCLEOTIDE SEQUENCE [LARGE SCALE GENOMIC DNA]</scope>
</reference>
<keyword evidence="1" id="KW-1133">Transmembrane helix</keyword>
<dbReference type="Proteomes" id="UP000229901">
    <property type="component" value="Unassembled WGS sequence"/>
</dbReference>
<keyword evidence="1" id="KW-0812">Transmembrane</keyword>
<evidence type="ECO:0000313" key="3">
    <source>
        <dbReference type="Proteomes" id="UP000229901"/>
    </source>
</evidence>
<dbReference type="AlphaFoldDB" id="A0A2H0V6Q6"/>
<evidence type="ECO:0000256" key="1">
    <source>
        <dbReference type="SAM" id="Phobius"/>
    </source>
</evidence>
<proteinExistence type="predicted"/>